<evidence type="ECO:0000313" key="3">
    <source>
        <dbReference type="Proteomes" id="UP000215914"/>
    </source>
</evidence>
<dbReference type="EMBL" id="CM007902">
    <property type="protein sequence ID" value="OTG02168.1"/>
    <property type="molecule type" value="Genomic_DNA"/>
</dbReference>
<dbReference type="InParanoid" id="A0A251STM3"/>
<dbReference type="Proteomes" id="UP000215914">
    <property type="component" value="Chromosome 13"/>
</dbReference>
<protein>
    <submittedName>
        <fullName evidence="2">Uncharacterized protein</fullName>
    </submittedName>
</protein>
<name>A0A251STM3_HELAN</name>
<dbReference type="AlphaFoldDB" id="A0A251STM3"/>
<keyword evidence="3" id="KW-1185">Reference proteome</keyword>
<evidence type="ECO:0000313" key="2">
    <source>
        <dbReference type="EMBL" id="OTG02168.1"/>
    </source>
</evidence>
<feature type="compositionally biased region" description="Basic and acidic residues" evidence="1">
    <location>
        <begin position="34"/>
        <end position="43"/>
    </location>
</feature>
<organism evidence="2 3">
    <name type="scientific">Helianthus annuus</name>
    <name type="common">Common sunflower</name>
    <dbReference type="NCBI Taxonomy" id="4232"/>
    <lineage>
        <taxon>Eukaryota</taxon>
        <taxon>Viridiplantae</taxon>
        <taxon>Streptophyta</taxon>
        <taxon>Embryophyta</taxon>
        <taxon>Tracheophyta</taxon>
        <taxon>Spermatophyta</taxon>
        <taxon>Magnoliopsida</taxon>
        <taxon>eudicotyledons</taxon>
        <taxon>Gunneridae</taxon>
        <taxon>Pentapetalae</taxon>
        <taxon>asterids</taxon>
        <taxon>campanulids</taxon>
        <taxon>Asterales</taxon>
        <taxon>Asteraceae</taxon>
        <taxon>Asteroideae</taxon>
        <taxon>Heliantheae alliance</taxon>
        <taxon>Heliantheae</taxon>
        <taxon>Helianthus</taxon>
    </lineage>
</organism>
<reference evidence="3" key="1">
    <citation type="journal article" date="2017" name="Nature">
        <title>The sunflower genome provides insights into oil metabolism, flowering and Asterid evolution.</title>
        <authorList>
            <person name="Badouin H."/>
            <person name="Gouzy J."/>
            <person name="Grassa C.J."/>
            <person name="Murat F."/>
            <person name="Staton S.E."/>
            <person name="Cottret L."/>
            <person name="Lelandais-Briere C."/>
            <person name="Owens G.L."/>
            <person name="Carrere S."/>
            <person name="Mayjonade B."/>
            <person name="Legrand L."/>
            <person name="Gill N."/>
            <person name="Kane N.C."/>
            <person name="Bowers J.E."/>
            <person name="Hubner S."/>
            <person name="Bellec A."/>
            <person name="Berard A."/>
            <person name="Berges H."/>
            <person name="Blanchet N."/>
            <person name="Boniface M.C."/>
            <person name="Brunel D."/>
            <person name="Catrice O."/>
            <person name="Chaidir N."/>
            <person name="Claudel C."/>
            <person name="Donnadieu C."/>
            <person name="Faraut T."/>
            <person name="Fievet G."/>
            <person name="Helmstetter N."/>
            <person name="King M."/>
            <person name="Knapp S.J."/>
            <person name="Lai Z."/>
            <person name="Le Paslier M.C."/>
            <person name="Lippi Y."/>
            <person name="Lorenzon L."/>
            <person name="Mandel J.R."/>
            <person name="Marage G."/>
            <person name="Marchand G."/>
            <person name="Marquand E."/>
            <person name="Bret-Mestries E."/>
            <person name="Morien E."/>
            <person name="Nambeesan S."/>
            <person name="Nguyen T."/>
            <person name="Pegot-Espagnet P."/>
            <person name="Pouilly N."/>
            <person name="Raftis F."/>
            <person name="Sallet E."/>
            <person name="Schiex T."/>
            <person name="Thomas J."/>
            <person name="Vandecasteele C."/>
            <person name="Vares D."/>
            <person name="Vear F."/>
            <person name="Vautrin S."/>
            <person name="Crespi M."/>
            <person name="Mangin B."/>
            <person name="Burke J.M."/>
            <person name="Salse J."/>
            <person name="Munos S."/>
            <person name="Vincourt P."/>
            <person name="Rieseberg L.H."/>
            <person name="Langlade N.B."/>
        </authorList>
    </citation>
    <scope>NUCLEOTIDE SEQUENCE [LARGE SCALE GENOMIC DNA]</scope>
    <source>
        <strain evidence="3">cv. SF193</strain>
    </source>
</reference>
<accession>A0A251STM3</accession>
<evidence type="ECO:0000256" key="1">
    <source>
        <dbReference type="SAM" id="MobiDB-lite"/>
    </source>
</evidence>
<proteinExistence type="predicted"/>
<sequence>MNPKLELSKLVQRMVSTKKEEGTSHLKSQASQDHCTKKEEGTSHLKSQASQDHCKSHA</sequence>
<gene>
    <name evidence="2" type="ORF">HannXRQ_Chr13g0410041</name>
</gene>
<feature type="region of interest" description="Disordered" evidence="1">
    <location>
        <begin position="15"/>
        <end position="58"/>
    </location>
</feature>